<evidence type="ECO:0000256" key="6">
    <source>
        <dbReference type="ARBA" id="ARBA00023196"/>
    </source>
</evidence>
<dbReference type="CDD" id="cd12152">
    <property type="entry name" value="F1-ATPase_delta"/>
    <property type="match status" value="1"/>
</dbReference>
<gene>
    <name evidence="8" type="ORF">A3D71_01620</name>
</gene>
<dbReference type="AlphaFoldDB" id="A0A1F6DXR7"/>
<evidence type="ECO:0000256" key="1">
    <source>
        <dbReference type="ARBA" id="ARBA00004184"/>
    </source>
</evidence>
<protein>
    <recommendedName>
        <fullName evidence="7">ATP synthase F1 complex delta/epsilon subunit N-terminal domain-containing protein</fullName>
    </recommendedName>
</protein>
<sequence length="84" mass="8655">MASNSSTFHLTIASVGETRFDGAAVSATLPGAAGELTILAQHEPIVTTLKAGTITVREADGPAKQFKIDSGILECSESRAIVLL</sequence>
<keyword evidence="3" id="KW-0813">Transport</keyword>
<dbReference type="Pfam" id="PF02823">
    <property type="entry name" value="ATP-synt_DE_N"/>
    <property type="match status" value="1"/>
</dbReference>
<evidence type="ECO:0000256" key="3">
    <source>
        <dbReference type="ARBA" id="ARBA00022448"/>
    </source>
</evidence>
<accession>A0A1F6DXR7</accession>
<keyword evidence="6" id="KW-0139">CF(1)</keyword>
<evidence type="ECO:0000256" key="2">
    <source>
        <dbReference type="ARBA" id="ARBA00005712"/>
    </source>
</evidence>
<proteinExistence type="inferred from homology"/>
<dbReference type="InterPro" id="IPR036771">
    <property type="entry name" value="ATPsynth_dsu/esu_N"/>
</dbReference>
<comment type="subcellular location">
    <subcellularLocation>
        <location evidence="1">Endomembrane system</location>
        <topology evidence="1">Peripheral membrane protein</topology>
    </subcellularLocation>
</comment>
<comment type="similarity">
    <text evidence="2">Belongs to the ATPase epsilon chain family.</text>
</comment>
<evidence type="ECO:0000313" key="9">
    <source>
        <dbReference type="Proteomes" id="UP000177652"/>
    </source>
</evidence>
<dbReference type="GO" id="GO:0046933">
    <property type="term" value="F:proton-transporting ATP synthase activity, rotational mechanism"/>
    <property type="evidence" value="ECO:0007669"/>
    <property type="project" value="InterPro"/>
</dbReference>
<dbReference type="GO" id="GO:0045259">
    <property type="term" value="C:proton-transporting ATP synthase complex"/>
    <property type="evidence" value="ECO:0007669"/>
    <property type="project" value="UniProtKB-KW"/>
</dbReference>
<keyword evidence="4" id="KW-0406">Ion transport</keyword>
<dbReference type="InterPro" id="IPR020546">
    <property type="entry name" value="ATP_synth_F1_dsu/esu_N"/>
</dbReference>
<dbReference type="SUPFAM" id="SSF51344">
    <property type="entry name" value="Epsilon subunit of F1F0-ATP synthase N-terminal domain"/>
    <property type="match status" value="1"/>
</dbReference>
<keyword evidence="6" id="KW-0066">ATP synthesis</keyword>
<dbReference type="STRING" id="1798497.A3D71_01620"/>
<evidence type="ECO:0000259" key="7">
    <source>
        <dbReference type="Pfam" id="PF02823"/>
    </source>
</evidence>
<evidence type="ECO:0000256" key="5">
    <source>
        <dbReference type="ARBA" id="ARBA00023136"/>
    </source>
</evidence>
<name>A0A1F6DXR7_9BACT</name>
<organism evidence="8 9">
    <name type="scientific">Candidatus Kaiserbacteria bacterium RIFCSPHIGHO2_02_FULL_55_20</name>
    <dbReference type="NCBI Taxonomy" id="1798497"/>
    <lineage>
        <taxon>Bacteria</taxon>
        <taxon>Candidatus Kaiseribacteriota</taxon>
    </lineage>
</organism>
<evidence type="ECO:0000313" key="8">
    <source>
        <dbReference type="EMBL" id="OGG66198.1"/>
    </source>
</evidence>
<comment type="caution">
    <text evidence="8">The sequence shown here is derived from an EMBL/GenBank/DDBJ whole genome shotgun (WGS) entry which is preliminary data.</text>
</comment>
<keyword evidence="5" id="KW-0472">Membrane</keyword>
<dbReference type="EMBL" id="MFLK01000018">
    <property type="protein sequence ID" value="OGG66198.1"/>
    <property type="molecule type" value="Genomic_DNA"/>
</dbReference>
<dbReference type="Gene3D" id="2.60.15.10">
    <property type="entry name" value="F0F1 ATP synthase delta/epsilon subunit, N-terminal"/>
    <property type="match status" value="1"/>
</dbReference>
<feature type="domain" description="ATP synthase F1 complex delta/epsilon subunit N-terminal" evidence="7">
    <location>
        <begin position="8"/>
        <end position="83"/>
    </location>
</feature>
<dbReference type="InterPro" id="IPR001469">
    <property type="entry name" value="ATP_synth_F1_dsu/esu"/>
</dbReference>
<dbReference type="GO" id="GO:0012505">
    <property type="term" value="C:endomembrane system"/>
    <property type="evidence" value="ECO:0007669"/>
    <property type="project" value="UniProtKB-SubCell"/>
</dbReference>
<dbReference type="Proteomes" id="UP000177652">
    <property type="component" value="Unassembled WGS sequence"/>
</dbReference>
<reference evidence="8 9" key="1">
    <citation type="journal article" date="2016" name="Nat. Commun.">
        <title>Thousands of microbial genomes shed light on interconnected biogeochemical processes in an aquifer system.</title>
        <authorList>
            <person name="Anantharaman K."/>
            <person name="Brown C.T."/>
            <person name="Hug L.A."/>
            <person name="Sharon I."/>
            <person name="Castelle C.J."/>
            <person name="Probst A.J."/>
            <person name="Thomas B.C."/>
            <person name="Singh A."/>
            <person name="Wilkins M.J."/>
            <person name="Karaoz U."/>
            <person name="Brodie E.L."/>
            <person name="Williams K.H."/>
            <person name="Hubbard S.S."/>
            <person name="Banfield J.F."/>
        </authorList>
    </citation>
    <scope>NUCLEOTIDE SEQUENCE [LARGE SCALE GENOMIC DNA]</scope>
</reference>
<evidence type="ECO:0000256" key="4">
    <source>
        <dbReference type="ARBA" id="ARBA00023065"/>
    </source>
</evidence>